<feature type="repeat" description="ANK" evidence="1">
    <location>
        <begin position="118"/>
        <end position="150"/>
    </location>
</feature>
<dbReference type="PROSITE" id="PS50088">
    <property type="entry name" value="ANK_REPEAT"/>
    <property type="match status" value="1"/>
</dbReference>
<organism evidence="4 5">
    <name type="scientific">Orchesella dallaii</name>
    <dbReference type="NCBI Taxonomy" id="48710"/>
    <lineage>
        <taxon>Eukaryota</taxon>
        <taxon>Metazoa</taxon>
        <taxon>Ecdysozoa</taxon>
        <taxon>Arthropoda</taxon>
        <taxon>Hexapoda</taxon>
        <taxon>Collembola</taxon>
        <taxon>Entomobryomorpha</taxon>
        <taxon>Entomobryoidea</taxon>
        <taxon>Orchesellidae</taxon>
        <taxon>Orchesellinae</taxon>
        <taxon>Orchesella</taxon>
    </lineage>
</organism>
<dbReference type="InterPro" id="IPR039146">
    <property type="entry name" value="GPANK1"/>
</dbReference>
<dbReference type="SUPFAM" id="SSF48403">
    <property type="entry name" value="Ankyrin repeat"/>
    <property type="match status" value="1"/>
</dbReference>
<dbReference type="InterPro" id="IPR002110">
    <property type="entry name" value="Ankyrin_rpt"/>
</dbReference>
<feature type="compositionally biased region" description="Basic and acidic residues" evidence="2">
    <location>
        <begin position="1"/>
        <end position="16"/>
    </location>
</feature>
<dbReference type="Proteomes" id="UP001642540">
    <property type="component" value="Unassembled WGS sequence"/>
</dbReference>
<dbReference type="PANTHER" id="PTHR20923:SF1">
    <property type="entry name" value="G PATCH DOMAIN AND ANKYRIN REPEAT-CONTAINING PROTEIN 1"/>
    <property type="match status" value="1"/>
</dbReference>
<name>A0ABP1PZ03_9HEXA</name>
<accession>A0ABP1PZ03</accession>
<evidence type="ECO:0000259" key="3">
    <source>
        <dbReference type="PROSITE" id="PS50174"/>
    </source>
</evidence>
<sequence>MDKERFIQGPSLHDETISYAGSEATKSTGTLNGDEASQAYVEILSLPSTAVHEEPSSSSSSSINTFEANKQEKVPSVPRSKPKLSKLMSICESNDYEKLEKYLQDFETDIDIDSTDEFGWTMLMSASCAGATECVSILLQCGADWTIMDRKGMTALCIARKNNKSTCCQLLQEWFQCYIEYQRRVTTDNSDQPDSSINTSEGETSASTEYCESCKFNFSSSRDLHEKSIAHLVSTAQFGNDTVHFGIPESNKGFQLLLKGGWDKSSGLGPDGTGHKFPVKTILKRDKLGLGNEKEKKAARITHFGPFDSAAVEGPSTRVEREVVTRRREAAKQRNKERLKEIDFRREFSAL</sequence>
<evidence type="ECO:0000313" key="4">
    <source>
        <dbReference type="EMBL" id="CAL8080783.1"/>
    </source>
</evidence>
<reference evidence="4 5" key="1">
    <citation type="submission" date="2024-08" db="EMBL/GenBank/DDBJ databases">
        <authorList>
            <person name="Cucini C."/>
            <person name="Frati F."/>
        </authorList>
    </citation>
    <scope>NUCLEOTIDE SEQUENCE [LARGE SCALE GENOMIC DNA]</scope>
</reference>
<dbReference type="InterPro" id="IPR036770">
    <property type="entry name" value="Ankyrin_rpt-contain_sf"/>
</dbReference>
<dbReference type="Pfam" id="PF12796">
    <property type="entry name" value="Ank_2"/>
    <property type="match status" value="1"/>
</dbReference>
<keyword evidence="1" id="KW-0040">ANK repeat</keyword>
<evidence type="ECO:0000313" key="5">
    <source>
        <dbReference type="Proteomes" id="UP001642540"/>
    </source>
</evidence>
<feature type="region of interest" description="Disordered" evidence="2">
    <location>
        <begin position="1"/>
        <end position="32"/>
    </location>
</feature>
<proteinExistence type="predicted"/>
<dbReference type="PROSITE" id="PS50174">
    <property type="entry name" value="G_PATCH"/>
    <property type="match status" value="1"/>
</dbReference>
<comment type="caution">
    <text evidence="4">The sequence shown here is derived from an EMBL/GenBank/DDBJ whole genome shotgun (WGS) entry which is preliminary data.</text>
</comment>
<gene>
    <name evidence="4" type="ORF">ODALV1_LOCUS4736</name>
</gene>
<feature type="domain" description="G-patch" evidence="3">
    <location>
        <begin position="249"/>
        <end position="295"/>
    </location>
</feature>
<dbReference type="Gene3D" id="1.25.40.20">
    <property type="entry name" value="Ankyrin repeat-containing domain"/>
    <property type="match status" value="1"/>
</dbReference>
<evidence type="ECO:0000256" key="2">
    <source>
        <dbReference type="SAM" id="MobiDB-lite"/>
    </source>
</evidence>
<keyword evidence="5" id="KW-1185">Reference proteome</keyword>
<dbReference type="PANTHER" id="PTHR20923">
    <property type="entry name" value="BAT4 PROTEIN-RELATED"/>
    <property type="match status" value="1"/>
</dbReference>
<dbReference type="EMBL" id="CAXLJM020000014">
    <property type="protein sequence ID" value="CAL8080783.1"/>
    <property type="molecule type" value="Genomic_DNA"/>
</dbReference>
<dbReference type="InterPro" id="IPR000467">
    <property type="entry name" value="G_patch_dom"/>
</dbReference>
<feature type="region of interest" description="Disordered" evidence="2">
    <location>
        <begin position="51"/>
        <end position="80"/>
    </location>
</feature>
<dbReference type="Pfam" id="PF01585">
    <property type="entry name" value="G-patch"/>
    <property type="match status" value="1"/>
</dbReference>
<evidence type="ECO:0000256" key="1">
    <source>
        <dbReference type="PROSITE-ProRule" id="PRU00023"/>
    </source>
</evidence>
<protein>
    <recommendedName>
        <fullName evidence="3">G-patch domain-containing protein</fullName>
    </recommendedName>
</protein>
<dbReference type="SMART" id="SM00443">
    <property type="entry name" value="G_patch"/>
    <property type="match status" value="1"/>
</dbReference>